<evidence type="ECO:0000313" key="1">
    <source>
        <dbReference type="EMBL" id="GFO98500.1"/>
    </source>
</evidence>
<dbReference type="Proteomes" id="UP000630086">
    <property type="component" value="Unassembled WGS sequence"/>
</dbReference>
<sequence length="76" mass="8642">MIPDNNCPITAGILKRAKTCPNKTVVKRIKINSPKKCMYSLSIKKQKAFKVLLDPKKQILKAFILIKTQPLNEIFS</sequence>
<organism evidence="1 3">
    <name type="scientific">Lactobacillus helveticus</name>
    <name type="common">Lactobacillus suntoryeus</name>
    <dbReference type="NCBI Taxonomy" id="1587"/>
    <lineage>
        <taxon>Bacteria</taxon>
        <taxon>Bacillati</taxon>
        <taxon>Bacillota</taxon>
        <taxon>Bacilli</taxon>
        <taxon>Lactobacillales</taxon>
        <taxon>Lactobacillaceae</taxon>
        <taxon>Lactobacillus</taxon>
    </lineage>
</organism>
<dbReference type="EMBL" id="BLYO01000059">
    <property type="protein sequence ID" value="GFO98500.1"/>
    <property type="molecule type" value="Genomic_DNA"/>
</dbReference>
<name>A0A8H9F7E4_LACHE</name>
<proteinExistence type="predicted"/>
<accession>A0A8H9F7E4</accession>
<reference evidence="2" key="2">
    <citation type="submission" date="2020-07" db="EMBL/GenBank/DDBJ databases">
        <title>Draft genome sequence of Lactobacillus helveticus strain JCM 1062.</title>
        <authorList>
            <person name="Endo A."/>
            <person name="Maeno S."/>
            <person name="Kido Y."/>
        </authorList>
    </citation>
    <scope>NUCLEOTIDE SEQUENCE</scope>
    <source>
        <strain evidence="2">JCM 1062</strain>
    </source>
</reference>
<evidence type="ECO:0000313" key="3">
    <source>
        <dbReference type="Proteomes" id="UP000618094"/>
    </source>
</evidence>
<dbReference type="EMBL" id="BLYV01000052">
    <property type="protein sequence ID" value="GFP12292.1"/>
    <property type="molecule type" value="Genomic_DNA"/>
</dbReference>
<comment type="caution">
    <text evidence="1">The sequence shown here is derived from an EMBL/GenBank/DDBJ whole genome shotgun (WGS) entry which is preliminary data.</text>
</comment>
<reference evidence="1" key="1">
    <citation type="submission" date="2020-07" db="EMBL/GenBank/DDBJ databases">
        <title>Draft genome sequence of Lactobacillus helveticus strain H-8.</title>
        <authorList>
            <person name="Endo A."/>
            <person name="Maeno S."/>
            <person name="Kido Y."/>
        </authorList>
    </citation>
    <scope>NUCLEOTIDE SEQUENCE</scope>
    <source>
        <strain evidence="1">H-8</strain>
    </source>
</reference>
<dbReference type="AlphaFoldDB" id="A0A8H9F7E4"/>
<dbReference type="Proteomes" id="UP000618094">
    <property type="component" value="Unassembled WGS sequence"/>
</dbReference>
<protein>
    <submittedName>
        <fullName evidence="1">Uncharacterized protein</fullName>
    </submittedName>
</protein>
<evidence type="ECO:0000313" key="2">
    <source>
        <dbReference type="EMBL" id="GFP12292.1"/>
    </source>
</evidence>
<gene>
    <name evidence="1" type="ORF">LHEH8_02560</name>
    <name evidence="2" type="ORF">LHEJCM1062_01640</name>
</gene>